<sequence length="240" mass="27581">MHHATSEDVVKHLVAPCMKSVTALGWHSGAARRISPEALEPFIANIEIIPDVRHLHYTGQALHYLLLRHRQITRLSTDWSSLPSLKYEDLSSLRCQISHMSVLLTQYDSHLLFRTIAKAPHPFRNLQHIGTFLLNSTTSSELLNELLRALSQLKALERLVSLDAAFDYTWNLKREQYNLIFQGGLHQVSELFPALRRVFLHWKGSSTDIWVLSTNWECQAQTCEITSFDLVSDFNPPPWE</sequence>
<keyword evidence="2" id="KW-1185">Reference proteome</keyword>
<evidence type="ECO:0000313" key="2">
    <source>
        <dbReference type="Proteomes" id="UP000789525"/>
    </source>
</evidence>
<reference evidence="1" key="1">
    <citation type="submission" date="2021-06" db="EMBL/GenBank/DDBJ databases">
        <authorList>
            <person name="Kallberg Y."/>
            <person name="Tangrot J."/>
            <person name="Rosling A."/>
        </authorList>
    </citation>
    <scope>NUCLEOTIDE SEQUENCE</scope>
    <source>
        <strain evidence="1">CL356</strain>
    </source>
</reference>
<name>A0ACA9QEY3_9GLOM</name>
<proteinExistence type="predicted"/>
<organism evidence="1 2">
    <name type="scientific">Acaulospora colombiana</name>
    <dbReference type="NCBI Taxonomy" id="27376"/>
    <lineage>
        <taxon>Eukaryota</taxon>
        <taxon>Fungi</taxon>
        <taxon>Fungi incertae sedis</taxon>
        <taxon>Mucoromycota</taxon>
        <taxon>Glomeromycotina</taxon>
        <taxon>Glomeromycetes</taxon>
        <taxon>Diversisporales</taxon>
        <taxon>Acaulosporaceae</taxon>
        <taxon>Acaulospora</taxon>
    </lineage>
</organism>
<accession>A0ACA9QEY3</accession>
<protein>
    <submittedName>
        <fullName evidence="1">5409_t:CDS:1</fullName>
    </submittedName>
</protein>
<feature type="non-terminal residue" evidence="1">
    <location>
        <position position="1"/>
    </location>
</feature>
<dbReference type="EMBL" id="CAJVPT010048163">
    <property type="protein sequence ID" value="CAG8741526.1"/>
    <property type="molecule type" value="Genomic_DNA"/>
</dbReference>
<dbReference type="Proteomes" id="UP000789525">
    <property type="component" value="Unassembled WGS sequence"/>
</dbReference>
<gene>
    <name evidence="1" type="ORF">ACOLOM_LOCUS12204</name>
</gene>
<feature type="non-terminal residue" evidence="1">
    <location>
        <position position="240"/>
    </location>
</feature>
<evidence type="ECO:0000313" key="1">
    <source>
        <dbReference type="EMBL" id="CAG8741526.1"/>
    </source>
</evidence>
<comment type="caution">
    <text evidence="1">The sequence shown here is derived from an EMBL/GenBank/DDBJ whole genome shotgun (WGS) entry which is preliminary data.</text>
</comment>